<dbReference type="AlphaFoldDB" id="A0A1A9V3N5"/>
<keyword evidence="1" id="KW-1133">Transmembrane helix</keyword>
<evidence type="ECO:0000256" key="1">
    <source>
        <dbReference type="SAM" id="Phobius"/>
    </source>
</evidence>
<dbReference type="VEuPathDB" id="VectorBase:GAUT024745"/>
<dbReference type="Proteomes" id="UP000078200">
    <property type="component" value="Unassembled WGS sequence"/>
</dbReference>
<evidence type="ECO:0000313" key="3">
    <source>
        <dbReference type="Proteomes" id="UP000078200"/>
    </source>
</evidence>
<keyword evidence="3" id="KW-1185">Reference proteome</keyword>
<feature type="transmembrane region" description="Helical" evidence="1">
    <location>
        <begin position="78"/>
        <end position="98"/>
    </location>
</feature>
<proteinExistence type="predicted"/>
<sequence>MTIVLFADTSLLEVHIISSNFVLKVGLQLFVLHLQESKISRNLVFQALNRADRRQDGERFKKCYPINMSIRLEKEPNYFKIFFLIALLSLCIPFTIPIDVHNDGMQLQANHNQSVKLYPINRRILSSVNSKNVDDKNDAHVRWMQ</sequence>
<dbReference type="EnsemblMetazoa" id="GAUT024745-RA">
    <property type="protein sequence ID" value="GAUT024745-PA"/>
    <property type="gene ID" value="GAUT024745"/>
</dbReference>
<reference evidence="2" key="1">
    <citation type="submission" date="2020-05" db="UniProtKB">
        <authorList>
            <consortium name="EnsemblMetazoa"/>
        </authorList>
    </citation>
    <scope>IDENTIFICATION</scope>
    <source>
        <strain evidence="2">TTRI</strain>
    </source>
</reference>
<protein>
    <recommendedName>
        <fullName evidence="4">Transmembrane protein</fullName>
    </recommendedName>
</protein>
<keyword evidence="1" id="KW-0472">Membrane</keyword>
<organism evidence="2 3">
    <name type="scientific">Glossina austeni</name>
    <name type="common">Savannah tsetse fly</name>
    <dbReference type="NCBI Taxonomy" id="7395"/>
    <lineage>
        <taxon>Eukaryota</taxon>
        <taxon>Metazoa</taxon>
        <taxon>Ecdysozoa</taxon>
        <taxon>Arthropoda</taxon>
        <taxon>Hexapoda</taxon>
        <taxon>Insecta</taxon>
        <taxon>Pterygota</taxon>
        <taxon>Neoptera</taxon>
        <taxon>Endopterygota</taxon>
        <taxon>Diptera</taxon>
        <taxon>Brachycera</taxon>
        <taxon>Muscomorpha</taxon>
        <taxon>Hippoboscoidea</taxon>
        <taxon>Glossinidae</taxon>
        <taxon>Glossina</taxon>
    </lineage>
</organism>
<accession>A0A1A9V3N5</accession>
<evidence type="ECO:0000313" key="2">
    <source>
        <dbReference type="EnsemblMetazoa" id="GAUT024745-PA"/>
    </source>
</evidence>
<name>A0A1A9V3N5_GLOAU</name>
<keyword evidence="1" id="KW-0812">Transmembrane</keyword>
<evidence type="ECO:0008006" key="4">
    <source>
        <dbReference type="Google" id="ProtNLM"/>
    </source>
</evidence>